<accession>A0A8T3VMX0</accession>
<dbReference type="PANTHER" id="PTHR43236:SF2">
    <property type="entry name" value="BLL0069 PROTEIN"/>
    <property type="match status" value="1"/>
</dbReference>
<feature type="domain" description="IrrE N-terminal-like" evidence="1">
    <location>
        <begin position="165"/>
        <end position="289"/>
    </location>
</feature>
<dbReference type="EMBL" id="SUTG01000018">
    <property type="protein sequence ID" value="MBE6512463.1"/>
    <property type="molecule type" value="Genomic_DNA"/>
</dbReference>
<gene>
    <name evidence="2" type="ORF">E7Z75_04900</name>
</gene>
<sequence length="398" mass="46993">MSTEVIQANKNWLVWARESVNYDKKTVAQKMRIKEETLDNWEKTGQLKYNDIIKLSKIYHIAPHLFFNANDPVYEKPFADFRTVKNKKVKSSSKIVFELRNAKARRETLLDIEEDDEDFIIPDFKLKDCNVNTIDEAIEAINNFVRLNTARRKNFTTDDWIIQIEKLGILVFQFYEIPPEDLRGYVIYYDKLPIIGINHQESDNAKKFTLFHELAHILLKKEGLSNFYSLNIKDYTEVKCNAIAGEILIPSTVIKQEVENRNVENFTDEKLIKELSKKYGVSNEVIVRKFLNENFITKKEYEKFKEKLNKFIFDSPKTESKRPPRVKKELTPEEINENKIQGDRRIARKTITKNGEYYINSLIYAYMNDIITDLDFARNLDVSLRVVKFIIQIMLKED</sequence>
<dbReference type="InterPro" id="IPR010359">
    <property type="entry name" value="IrrE_HExxH"/>
</dbReference>
<proteinExistence type="predicted"/>
<evidence type="ECO:0000259" key="1">
    <source>
        <dbReference type="Pfam" id="PF06114"/>
    </source>
</evidence>
<dbReference type="Gene3D" id="1.10.10.2910">
    <property type="match status" value="1"/>
</dbReference>
<name>A0A8T3VMX0_METOL</name>
<dbReference type="InterPro" id="IPR052345">
    <property type="entry name" value="Rad_response_metalloprotease"/>
</dbReference>
<dbReference type="PANTHER" id="PTHR43236">
    <property type="entry name" value="ANTITOXIN HIGA1"/>
    <property type="match status" value="1"/>
</dbReference>
<dbReference type="AlphaFoldDB" id="A0A8T3VMX0"/>
<organism evidence="2 3">
    <name type="scientific">Methanobrevibacter olleyae</name>
    <dbReference type="NCBI Taxonomy" id="294671"/>
    <lineage>
        <taxon>Archaea</taxon>
        <taxon>Methanobacteriati</taxon>
        <taxon>Methanobacteriota</taxon>
        <taxon>Methanomada group</taxon>
        <taxon>Methanobacteria</taxon>
        <taxon>Methanobacteriales</taxon>
        <taxon>Methanobacteriaceae</taxon>
        <taxon>Methanobrevibacter</taxon>
    </lineage>
</organism>
<dbReference type="Proteomes" id="UP000732619">
    <property type="component" value="Unassembled WGS sequence"/>
</dbReference>
<dbReference type="Pfam" id="PF06114">
    <property type="entry name" value="Peptidase_M78"/>
    <property type="match status" value="1"/>
</dbReference>
<protein>
    <submittedName>
        <fullName evidence="2">ImmA/IrrE family metallo-endopeptidase</fullName>
    </submittedName>
</protein>
<evidence type="ECO:0000313" key="2">
    <source>
        <dbReference type="EMBL" id="MBE6512463.1"/>
    </source>
</evidence>
<comment type="caution">
    <text evidence="2">The sequence shown here is derived from an EMBL/GenBank/DDBJ whole genome shotgun (WGS) entry which is preliminary data.</text>
</comment>
<reference evidence="2" key="1">
    <citation type="submission" date="2019-04" db="EMBL/GenBank/DDBJ databases">
        <title>Evolution of Biomass-Degrading Anaerobic Consortia Revealed by Metagenomics.</title>
        <authorList>
            <person name="Peng X."/>
        </authorList>
    </citation>
    <scope>NUCLEOTIDE SEQUENCE</scope>
    <source>
        <strain evidence="2">SIG14</strain>
    </source>
</reference>
<evidence type="ECO:0000313" key="3">
    <source>
        <dbReference type="Proteomes" id="UP000732619"/>
    </source>
</evidence>